<evidence type="ECO:0000313" key="8">
    <source>
        <dbReference type="EMBL" id="KDA53253.1"/>
    </source>
</evidence>
<reference evidence="8 9" key="1">
    <citation type="submission" date="2014-04" db="EMBL/GenBank/DDBJ databases">
        <title>The Genome Sequence of Thermoanaerobaculum aquaticum MP-01, The First Cultivated Group 23 Acidobacterium.</title>
        <authorList>
            <person name="Stamps B.W."/>
            <person name="Losey N.A."/>
            <person name="Lawson P.A."/>
            <person name="Stevenson B.S."/>
        </authorList>
    </citation>
    <scope>NUCLEOTIDE SEQUENCE [LARGE SCALE GENOMIC DNA]</scope>
    <source>
        <strain evidence="8 9">MP-01</strain>
    </source>
</reference>
<keyword evidence="4 6" id="KW-1133">Transmembrane helix</keyword>
<evidence type="ECO:0000259" key="7">
    <source>
        <dbReference type="Pfam" id="PF00892"/>
    </source>
</evidence>
<evidence type="ECO:0000256" key="3">
    <source>
        <dbReference type="ARBA" id="ARBA00022692"/>
    </source>
</evidence>
<protein>
    <recommendedName>
        <fullName evidence="7">EamA domain-containing protein</fullName>
    </recommendedName>
</protein>
<accession>A0A062XR09</accession>
<name>A0A062XR09_9BACT</name>
<evidence type="ECO:0000313" key="9">
    <source>
        <dbReference type="Proteomes" id="UP000027284"/>
    </source>
</evidence>
<feature type="transmembrane region" description="Helical" evidence="6">
    <location>
        <begin position="144"/>
        <end position="163"/>
    </location>
</feature>
<dbReference type="RefSeq" id="WP_038049956.1">
    <property type="nucleotide sequence ID" value="NZ_JMFG01000024.1"/>
</dbReference>
<dbReference type="PANTHER" id="PTHR42920:SF5">
    <property type="entry name" value="EAMA DOMAIN-CONTAINING PROTEIN"/>
    <property type="match status" value="1"/>
</dbReference>
<comment type="caution">
    <text evidence="8">The sequence shown here is derived from an EMBL/GenBank/DDBJ whole genome shotgun (WGS) entry which is preliminary data.</text>
</comment>
<dbReference type="Pfam" id="PF00892">
    <property type="entry name" value="EamA"/>
    <property type="match status" value="2"/>
</dbReference>
<evidence type="ECO:0000256" key="2">
    <source>
        <dbReference type="ARBA" id="ARBA00022475"/>
    </source>
</evidence>
<feature type="transmembrane region" description="Helical" evidence="6">
    <location>
        <begin position="63"/>
        <end position="83"/>
    </location>
</feature>
<keyword evidence="9" id="KW-1185">Reference proteome</keyword>
<feature type="transmembrane region" description="Helical" evidence="6">
    <location>
        <begin position="89"/>
        <end position="108"/>
    </location>
</feature>
<evidence type="ECO:0000256" key="1">
    <source>
        <dbReference type="ARBA" id="ARBA00004651"/>
    </source>
</evidence>
<dbReference type="EMBL" id="JMFG01000024">
    <property type="protein sequence ID" value="KDA53253.1"/>
    <property type="molecule type" value="Genomic_DNA"/>
</dbReference>
<feature type="transmembrane region" description="Helical" evidence="6">
    <location>
        <begin position="175"/>
        <end position="195"/>
    </location>
</feature>
<dbReference type="InterPro" id="IPR037185">
    <property type="entry name" value="EmrE-like"/>
</dbReference>
<organism evidence="8 9">
    <name type="scientific">Thermoanaerobaculum aquaticum</name>
    <dbReference type="NCBI Taxonomy" id="1312852"/>
    <lineage>
        <taxon>Bacteria</taxon>
        <taxon>Pseudomonadati</taxon>
        <taxon>Acidobacteriota</taxon>
        <taxon>Thermoanaerobaculia</taxon>
        <taxon>Thermoanaerobaculales</taxon>
        <taxon>Thermoanaerobaculaceae</taxon>
        <taxon>Thermoanaerobaculum</taxon>
    </lineage>
</organism>
<evidence type="ECO:0000256" key="5">
    <source>
        <dbReference type="ARBA" id="ARBA00023136"/>
    </source>
</evidence>
<feature type="transmembrane region" description="Helical" evidence="6">
    <location>
        <begin position="201"/>
        <end position="221"/>
    </location>
</feature>
<dbReference type="SUPFAM" id="SSF103481">
    <property type="entry name" value="Multidrug resistance efflux transporter EmrE"/>
    <property type="match status" value="2"/>
</dbReference>
<dbReference type="InterPro" id="IPR051258">
    <property type="entry name" value="Diverse_Substrate_Transporter"/>
</dbReference>
<keyword evidence="5 6" id="KW-0472">Membrane</keyword>
<evidence type="ECO:0000256" key="6">
    <source>
        <dbReference type="SAM" id="Phobius"/>
    </source>
</evidence>
<keyword evidence="3 6" id="KW-0812">Transmembrane</keyword>
<dbReference type="STRING" id="1312852.EG19_06635"/>
<keyword evidence="2" id="KW-1003">Cell membrane</keyword>
<dbReference type="InterPro" id="IPR000620">
    <property type="entry name" value="EamA_dom"/>
</dbReference>
<dbReference type="Proteomes" id="UP000027284">
    <property type="component" value="Unassembled WGS sequence"/>
</dbReference>
<dbReference type="PANTHER" id="PTHR42920">
    <property type="entry name" value="OS03G0707200 PROTEIN-RELATED"/>
    <property type="match status" value="1"/>
</dbReference>
<feature type="domain" description="EamA" evidence="7">
    <location>
        <begin position="141"/>
        <end position="273"/>
    </location>
</feature>
<dbReference type="GO" id="GO:0005886">
    <property type="term" value="C:plasma membrane"/>
    <property type="evidence" value="ECO:0007669"/>
    <property type="project" value="UniProtKB-SubCell"/>
</dbReference>
<evidence type="ECO:0000256" key="4">
    <source>
        <dbReference type="ARBA" id="ARBA00022989"/>
    </source>
</evidence>
<feature type="transmembrane region" description="Helical" evidence="6">
    <location>
        <begin position="28"/>
        <end position="51"/>
    </location>
</feature>
<dbReference type="AlphaFoldDB" id="A0A062XR09"/>
<gene>
    <name evidence="8" type="ORF">EG19_06635</name>
</gene>
<sequence length="278" mass="28902">MRRWVAVLLLLGVTVVWGATFPVVKTALASASVGVFLSLRFFLAFLVLLVASYRRARPRWDKPALLCGLLLFAGYALQTAGLTQTLPSRSAFITSLSVILVPLLQWLVAGKVPSLRVWLAAALALFGLGLLLRPEAAPVSLGDGLTFLCALAFAGHVLALEAAVRRQHPSAVNTVQIGVVALLSPAVALATPFSLKWTAELVVALAITGVLASALAFAAMARVLLVLKAGETGVILAFEPAAAAVVSVLLGYEPVTTSMLFGGLLVVSGVALVAGSER</sequence>
<feature type="domain" description="EamA" evidence="7">
    <location>
        <begin position="6"/>
        <end position="132"/>
    </location>
</feature>
<proteinExistence type="predicted"/>
<dbReference type="OrthoDB" id="9804865at2"/>
<feature type="transmembrane region" description="Helical" evidence="6">
    <location>
        <begin position="233"/>
        <end position="252"/>
    </location>
</feature>
<comment type="subcellular location">
    <subcellularLocation>
        <location evidence="1">Cell membrane</location>
        <topology evidence="1">Multi-pass membrane protein</topology>
    </subcellularLocation>
</comment>
<feature type="transmembrane region" description="Helical" evidence="6">
    <location>
        <begin position="115"/>
        <end position="132"/>
    </location>
</feature>
<feature type="transmembrane region" description="Helical" evidence="6">
    <location>
        <begin position="258"/>
        <end position="275"/>
    </location>
</feature>